<dbReference type="Proteomes" id="UP001500689">
    <property type="component" value="Unassembled WGS sequence"/>
</dbReference>
<dbReference type="Gene3D" id="3.30.750.24">
    <property type="entry name" value="STAS domain"/>
    <property type="match status" value="1"/>
</dbReference>
<keyword evidence="5" id="KW-1185">Reference proteome</keyword>
<dbReference type="CDD" id="cd07043">
    <property type="entry name" value="STAS_anti-anti-sigma_factors"/>
    <property type="match status" value="1"/>
</dbReference>
<proteinExistence type="predicted"/>
<dbReference type="Gene3D" id="1.10.10.10">
    <property type="entry name" value="Winged helix-like DNA-binding domain superfamily/Winged helix DNA-binding domain"/>
    <property type="match status" value="1"/>
</dbReference>
<evidence type="ECO:0000313" key="4">
    <source>
        <dbReference type="EMBL" id="GAA3546494.1"/>
    </source>
</evidence>
<feature type="domain" description="ANTAR" evidence="3">
    <location>
        <begin position="155"/>
        <end position="216"/>
    </location>
</feature>
<evidence type="ECO:0000313" key="5">
    <source>
        <dbReference type="Proteomes" id="UP001500689"/>
    </source>
</evidence>
<reference evidence="5" key="1">
    <citation type="journal article" date="2019" name="Int. J. Syst. Evol. Microbiol.">
        <title>The Global Catalogue of Microorganisms (GCM) 10K type strain sequencing project: providing services to taxonomists for standard genome sequencing and annotation.</title>
        <authorList>
            <consortium name="The Broad Institute Genomics Platform"/>
            <consortium name="The Broad Institute Genome Sequencing Center for Infectious Disease"/>
            <person name="Wu L."/>
            <person name="Ma J."/>
        </authorList>
    </citation>
    <scope>NUCLEOTIDE SEQUENCE [LARGE SCALE GENOMIC DNA]</scope>
    <source>
        <strain evidence="5">JCM 16898</strain>
    </source>
</reference>
<evidence type="ECO:0000259" key="2">
    <source>
        <dbReference type="PROSITE" id="PS50801"/>
    </source>
</evidence>
<evidence type="ECO:0000256" key="1">
    <source>
        <dbReference type="SAM" id="MobiDB-lite"/>
    </source>
</evidence>
<comment type="caution">
    <text evidence="4">The sequence shown here is derived from an EMBL/GenBank/DDBJ whole genome shotgun (WGS) entry which is preliminary data.</text>
</comment>
<dbReference type="InterPro" id="IPR036388">
    <property type="entry name" value="WH-like_DNA-bd_sf"/>
</dbReference>
<protein>
    <recommendedName>
        <fullName evidence="6">Anti-anti-sigma factor</fullName>
    </recommendedName>
</protein>
<evidence type="ECO:0008006" key="6">
    <source>
        <dbReference type="Google" id="ProtNLM"/>
    </source>
</evidence>
<feature type="compositionally biased region" description="Basic and acidic residues" evidence="1">
    <location>
        <begin position="122"/>
        <end position="132"/>
    </location>
</feature>
<dbReference type="SUPFAM" id="SSF52091">
    <property type="entry name" value="SpoIIaa-like"/>
    <property type="match status" value="1"/>
</dbReference>
<dbReference type="EMBL" id="BAAAZN010000006">
    <property type="protein sequence ID" value="GAA3546494.1"/>
    <property type="molecule type" value="Genomic_DNA"/>
</dbReference>
<dbReference type="InterPro" id="IPR036513">
    <property type="entry name" value="STAS_dom_sf"/>
</dbReference>
<dbReference type="InterPro" id="IPR002645">
    <property type="entry name" value="STAS_dom"/>
</dbReference>
<dbReference type="Pfam" id="PF01740">
    <property type="entry name" value="STAS"/>
    <property type="match status" value="1"/>
</dbReference>
<evidence type="ECO:0000259" key="3">
    <source>
        <dbReference type="PROSITE" id="PS50921"/>
    </source>
</evidence>
<dbReference type="Pfam" id="PF03861">
    <property type="entry name" value="ANTAR"/>
    <property type="match status" value="1"/>
</dbReference>
<accession>A0ABP6W5J5</accession>
<dbReference type="PROSITE" id="PS50921">
    <property type="entry name" value="ANTAR"/>
    <property type="match status" value="1"/>
</dbReference>
<organism evidence="4 5">
    <name type="scientific">Amycolatopsis ultiminotia</name>
    <dbReference type="NCBI Taxonomy" id="543629"/>
    <lineage>
        <taxon>Bacteria</taxon>
        <taxon>Bacillati</taxon>
        <taxon>Actinomycetota</taxon>
        <taxon>Actinomycetes</taxon>
        <taxon>Pseudonocardiales</taxon>
        <taxon>Pseudonocardiaceae</taxon>
        <taxon>Amycolatopsis</taxon>
    </lineage>
</organism>
<dbReference type="PROSITE" id="PS50801">
    <property type="entry name" value="STAS"/>
    <property type="match status" value="1"/>
</dbReference>
<dbReference type="SMART" id="SM01012">
    <property type="entry name" value="ANTAR"/>
    <property type="match status" value="1"/>
</dbReference>
<dbReference type="PANTHER" id="PTHR33495">
    <property type="entry name" value="ANTI-SIGMA FACTOR ANTAGONIST TM_1081-RELATED-RELATED"/>
    <property type="match status" value="1"/>
</dbReference>
<feature type="domain" description="STAS" evidence="2">
    <location>
        <begin position="12"/>
        <end position="122"/>
    </location>
</feature>
<dbReference type="PANTHER" id="PTHR33495:SF2">
    <property type="entry name" value="ANTI-SIGMA FACTOR ANTAGONIST TM_1081-RELATED"/>
    <property type="match status" value="1"/>
</dbReference>
<name>A0ABP6W5J5_9PSEU</name>
<gene>
    <name evidence="4" type="ORF">GCM10022222_32670</name>
</gene>
<sequence>MKVSRPGAGGALSVRVELGASVTTVAAVGEVDQATTLVWRAGWQRLWHAEVTAPVVLADFTGVTFFGSAGITVLLDVLREVRERRLTLVIAASGPARRSLQIAGIDSLVTLYDTLDEARTHTGTARAEERPPHVAHWKPSAAAQPGKDANPAELVRYLRAENEQLREALDRRTVLEQAKGIVMAQHKVSPDDAFELLKRLSQHTNVKVYDLALQLISRVTESRARQ</sequence>
<feature type="region of interest" description="Disordered" evidence="1">
    <location>
        <begin position="122"/>
        <end position="148"/>
    </location>
</feature>
<dbReference type="InterPro" id="IPR005561">
    <property type="entry name" value="ANTAR"/>
</dbReference>